<dbReference type="PANTHER" id="PTHR37746">
    <property type="entry name" value="TRANSMEMBRANE PROTEIN"/>
    <property type="match status" value="1"/>
</dbReference>
<dbReference type="KEGG" id="qsa:O6P43_012562"/>
<evidence type="ECO:0000313" key="2">
    <source>
        <dbReference type="EMBL" id="KAJ7968460.1"/>
    </source>
</evidence>
<feature type="transmembrane region" description="Helical" evidence="1">
    <location>
        <begin position="6"/>
        <end position="29"/>
    </location>
</feature>
<gene>
    <name evidence="2" type="ORF">O6P43_012562</name>
</gene>
<keyword evidence="1" id="KW-1133">Transmembrane helix</keyword>
<accession>A0AAD7PVK3</accession>
<feature type="transmembrane region" description="Helical" evidence="1">
    <location>
        <begin position="64"/>
        <end position="85"/>
    </location>
</feature>
<comment type="caution">
    <text evidence="2">The sequence shown here is derived from an EMBL/GenBank/DDBJ whole genome shotgun (WGS) entry which is preliminary data.</text>
</comment>
<proteinExistence type="predicted"/>
<evidence type="ECO:0000313" key="3">
    <source>
        <dbReference type="Proteomes" id="UP001163823"/>
    </source>
</evidence>
<protein>
    <submittedName>
        <fullName evidence="2">Transmembrane protein</fullName>
    </submittedName>
</protein>
<keyword evidence="1 2" id="KW-0812">Transmembrane</keyword>
<dbReference type="PANTHER" id="PTHR37746:SF1">
    <property type="entry name" value="TRANSMEMBRANE PROTEIN"/>
    <property type="match status" value="1"/>
</dbReference>
<feature type="transmembrane region" description="Helical" evidence="1">
    <location>
        <begin position="41"/>
        <end position="58"/>
    </location>
</feature>
<dbReference type="Proteomes" id="UP001163823">
    <property type="component" value="Chromosome 5"/>
</dbReference>
<dbReference type="AlphaFoldDB" id="A0AAD7PVK3"/>
<dbReference type="EMBL" id="JARAOO010000005">
    <property type="protein sequence ID" value="KAJ7968460.1"/>
    <property type="molecule type" value="Genomic_DNA"/>
</dbReference>
<evidence type="ECO:0000256" key="1">
    <source>
        <dbReference type="SAM" id="Phobius"/>
    </source>
</evidence>
<keyword evidence="1" id="KW-0472">Membrane</keyword>
<keyword evidence="3" id="KW-1185">Reference proteome</keyword>
<sequence length="283" mass="32653">MEENEVLLKLIFVFSLGFYKVINLFLGQLTFFLSLIPPDDPLFSSIVTFYTLILLYFPHFFWKIIFSPILILTGILLLCILRLGAIQRLEYGNQKHKENKVLSVSTTIKENRAKESKPSEPELTNSLEEVYQWVTCHSLTGSNSEMGFDPNPCFVDSFVEWDVKAPLEVIHEAYEGEEAEENPNEKEYTQHVGIQKYPSLSLYYPESDSDCSSDDGFPAIGKWESPENICFRWDEEDREGLIEIALDYGNKKKGLEFHVEEENLIEIDISPTRHSEFSGELLR</sequence>
<organism evidence="2 3">
    <name type="scientific">Quillaja saponaria</name>
    <name type="common">Soap bark tree</name>
    <dbReference type="NCBI Taxonomy" id="32244"/>
    <lineage>
        <taxon>Eukaryota</taxon>
        <taxon>Viridiplantae</taxon>
        <taxon>Streptophyta</taxon>
        <taxon>Embryophyta</taxon>
        <taxon>Tracheophyta</taxon>
        <taxon>Spermatophyta</taxon>
        <taxon>Magnoliopsida</taxon>
        <taxon>eudicotyledons</taxon>
        <taxon>Gunneridae</taxon>
        <taxon>Pentapetalae</taxon>
        <taxon>rosids</taxon>
        <taxon>fabids</taxon>
        <taxon>Fabales</taxon>
        <taxon>Quillajaceae</taxon>
        <taxon>Quillaja</taxon>
    </lineage>
</organism>
<name>A0AAD7PVK3_QUISA</name>
<reference evidence="2" key="1">
    <citation type="journal article" date="2023" name="Science">
        <title>Elucidation of the pathway for biosynthesis of saponin adjuvants from the soapbark tree.</title>
        <authorList>
            <person name="Reed J."/>
            <person name="Orme A."/>
            <person name="El-Demerdash A."/>
            <person name="Owen C."/>
            <person name="Martin L.B.B."/>
            <person name="Misra R.C."/>
            <person name="Kikuchi S."/>
            <person name="Rejzek M."/>
            <person name="Martin A.C."/>
            <person name="Harkess A."/>
            <person name="Leebens-Mack J."/>
            <person name="Louveau T."/>
            <person name="Stephenson M.J."/>
            <person name="Osbourn A."/>
        </authorList>
    </citation>
    <scope>NUCLEOTIDE SEQUENCE</scope>
    <source>
        <strain evidence="2">S10</strain>
    </source>
</reference>